<evidence type="ECO:0000256" key="2">
    <source>
        <dbReference type="SAM" id="MobiDB-lite"/>
    </source>
</evidence>
<evidence type="ECO:0000313" key="3">
    <source>
        <dbReference type="EMBL" id="THV47358.1"/>
    </source>
</evidence>
<reference evidence="3 4" key="1">
    <citation type="submission" date="2017-12" db="EMBL/GenBank/DDBJ databases">
        <title>Comparative genomics of Botrytis spp.</title>
        <authorList>
            <person name="Valero-Jimenez C.A."/>
            <person name="Tapia P."/>
            <person name="Veloso J."/>
            <person name="Silva-Moreno E."/>
            <person name="Staats M."/>
            <person name="Valdes J.H."/>
            <person name="Van Kan J.A.L."/>
        </authorList>
    </citation>
    <scope>NUCLEOTIDE SEQUENCE [LARGE SCALE GENOMIC DNA]</scope>
    <source>
        <strain evidence="3 4">MUCL435</strain>
    </source>
</reference>
<dbReference type="Proteomes" id="UP000308671">
    <property type="component" value="Unassembled WGS sequence"/>
</dbReference>
<feature type="compositionally biased region" description="Polar residues" evidence="2">
    <location>
        <begin position="181"/>
        <end position="192"/>
    </location>
</feature>
<dbReference type="AlphaFoldDB" id="A0A4S8QQW1"/>
<feature type="compositionally biased region" description="Low complexity" evidence="2">
    <location>
        <begin position="126"/>
        <end position="140"/>
    </location>
</feature>
<dbReference type="OrthoDB" id="3557515at2759"/>
<keyword evidence="1" id="KW-0175">Coiled coil</keyword>
<feature type="compositionally biased region" description="Basic and acidic residues" evidence="2">
    <location>
        <begin position="99"/>
        <end position="124"/>
    </location>
</feature>
<name>A0A4S8QQW1_9HELO</name>
<gene>
    <name evidence="3" type="ORF">BGAL_0316g00120</name>
</gene>
<keyword evidence="4" id="KW-1185">Reference proteome</keyword>
<feature type="compositionally biased region" description="Polar residues" evidence="2">
    <location>
        <begin position="153"/>
        <end position="170"/>
    </location>
</feature>
<sequence>MSYLMIFDPKGPKQASVDGLGNPVFQIWKIHDKWNRKDGSFLYEVQFREDFKGKNEIYHIDEEEMKSKYGEMVEKWEAWFGMNWKQRYGELGHIWNSKDERSVSTPKRRFDDTPSKSRSIEKKSRSGNSSISGGNNTGNSAVTGDTRPRSGHRYTSTPALFSPASRSGNSPFAGDDELYVSSPSLANISRPNQGDAYTLMPPPLLPESSESSRRVAATQQGNVGLPGGFPVPSRFTRRLVSGSSGSIQQPAGDSASKADHLESPSTSRQSARRIPTSYPSSLGQSANTPIPSSNQPGPLPVIGQSAEYSEVRISPSQSGPSNPPDPMDIDTEIQPAEQDEQLAEMRETLKQLKDSKEALADSKENFKKTMDEYMSMMDPMLEILDLVESGDLDD</sequence>
<dbReference type="EMBL" id="PQXL01000316">
    <property type="protein sequence ID" value="THV47358.1"/>
    <property type="molecule type" value="Genomic_DNA"/>
</dbReference>
<accession>A0A4S8QQW1</accession>
<feature type="compositionally biased region" description="Polar residues" evidence="2">
    <location>
        <begin position="241"/>
        <end position="251"/>
    </location>
</feature>
<feature type="region of interest" description="Disordered" evidence="2">
    <location>
        <begin position="99"/>
        <end position="340"/>
    </location>
</feature>
<protein>
    <submittedName>
        <fullName evidence="3">Uncharacterized protein</fullName>
    </submittedName>
</protein>
<evidence type="ECO:0000313" key="4">
    <source>
        <dbReference type="Proteomes" id="UP000308671"/>
    </source>
</evidence>
<proteinExistence type="predicted"/>
<feature type="compositionally biased region" description="Polar residues" evidence="2">
    <location>
        <begin position="277"/>
        <end position="296"/>
    </location>
</feature>
<feature type="compositionally biased region" description="Acidic residues" evidence="2">
    <location>
        <begin position="327"/>
        <end position="340"/>
    </location>
</feature>
<feature type="coiled-coil region" evidence="1">
    <location>
        <begin position="342"/>
        <end position="372"/>
    </location>
</feature>
<organism evidence="3 4">
    <name type="scientific">Botrytis galanthina</name>
    <dbReference type="NCBI Taxonomy" id="278940"/>
    <lineage>
        <taxon>Eukaryota</taxon>
        <taxon>Fungi</taxon>
        <taxon>Dikarya</taxon>
        <taxon>Ascomycota</taxon>
        <taxon>Pezizomycotina</taxon>
        <taxon>Leotiomycetes</taxon>
        <taxon>Helotiales</taxon>
        <taxon>Sclerotiniaceae</taxon>
        <taxon>Botrytis</taxon>
    </lineage>
</organism>
<evidence type="ECO:0000256" key="1">
    <source>
        <dbReference type="SAM" id="Coils"/>
    </source>
</evidence>
<comment type="caution">
    <text evidence="3">The sequence shown here is derived from an EMBL/GenBank/DDBJ whole genome shotgun (WGS) entry which is preliminary data.</text>
</comment>